<gene>
    <name evidence="2" type="ORF">ATO12_17360</name>
</gene>
<dbReference type="InterPro" id="IPR037523">
    <property type="entry name" value="VOC_core"/>
</dbReference>
<dbReference type="SUPFAM" id="SSF54593">
    <property type="entry name" value="Glyoxalase/Bleomycin resistance protein/Dihydroxybiphenyl dioxygenase"/>
    <property type="match status" value="1"/>
</dbReference>
<evidence type="ECO:0000313" key="3">
    <source>
        <dbReference type="Proteomes" id="UP000023541"/>
    </source>
</evidence>
<keyword evidence="3" id="KW-1185">Reference proteome</keyword>
<sequence length="126" mass="14320">MSQIMMLGLRTIIYKVSDLDKAKKWYSDAFNTKPYFDEPFYIGFNIGGYELGLLPEEASSETKSDNVLSYWGVEKIDATYQRLLDLGATEHEKPTNVGGEIVVATVKCPWNNIIGIIYNPQFKIEN</sequence>
<reference evidence="2 3" key="1">
    <citation type="submission" date="2014-04" db="EMBL/GenBank/DDBJ databases">
        <title>Aquimarina sp. 22II-S11-z7 Genome Sequencing.</title>
        <authorList>
            <person name="Lai Q."/>
        </authorList>
    </citation>
    <scope>NUCLEOTIDE SEQUENCE [LARGE SCALE GENOMIC DNA]</scope>
    <source>
        <strain evidence="2 3">22II-S11-z7</strain>
    </source>
</reference>
<dbReference type="Gene3D" id="3.10.180.10">
    <property type="entry name" value="2,3-Dihydroxybiphenyl 1,2-Dioxygenase, domain 1"/>
    <property type="match status" value="1"/>
</dbReference>
<dbReference type="AlphaFoldDB" id="A0A023BUS9"/>
<proteinExistence type="predicted"/>
<evidence type="ECO:0000259" key="1">
    <source>
        <dbReference type="PROSITE" id="PS51819"/>
    </source>
</evidence>
<evidence type="ECO:0000313" key="2">
    <source>
        <dbReference type="EMBL" id="EZH73704.1"/>
    </source>
</evidence>
<name>A0A023BUS9_9FLAO</name>
<accession>A0A023BUS9</accession>
<dbReference type="InterPro" id="IPR029068">
    <property type="entry name" value="Glyas_Bleomycin-R_OHBP_Dase"/>
</dbReference>
<comment type="caution">
    <text evidence="2">The sequence shown here is derived from an EMBL/GenBank/DDBJ whole genome shotgun (WGS) entry which is preliminary data.</text>
</comment>
<dbReference type="OrthoDB" id="4548523at2"/>
<dbReference type="STRING" id="1317122.ATO12_17360"/>
<dbReference type="PROSITE" id="PS51819">
    <property type="entry name" value="VOC"/>
    <property type="match status" value="1"/>
</dbReference>
<dbReference type="InterPro" id="IPR004360">
    <property type="entry name" value="Glyas_Fos-R_dOase_dom"/>
</dbReference>
<dbReference type="eggNOG" id="COG0346">
    <property type="taxonomic scope" value="Bacteria"/>
</dbReference>
<feature type="domain" description="VOC" evidence="1">
    <location>
        <begin position="8"/>
        <end position="119"/>
    </location>
</feature>
<organism evidence="2 3">
    <name type="scientific">Aquimarina atlantica</name>
    <dbReference type="NCBI Taxonomy" id="1317122"/>
    <lineage>
        <taxon>Bacteria</taxon>
        <taxon>Pseudomonadati</taxon>
        <taxon>Bacteroidota</taxon>
        <taxon>Flavobacteriia</taxon>
        <taxon>Flavobacteriales</taxon>
        <taxon>Flavobacteriaceae</taxon>
        <taxon>Aquimarina</taxon>
    </lineage>
</organism>
<dbReference type="Pfam" id="PF00903">
    <property type="entry name" value="Glyoxalase"/>
    <property type="match status" value="1"/>
</dbReference>
<protein>
    <submittedName>
        <fullName evidence="2">Bleomycin resistance protein</fullName>
    </submittedName>
</protein>
<dbReference type="EMBL" id="AQRA01000005">
    <property type="protein sequence ID" value="EZH73704.1"/>
    <property type="molecule type" value="Genomic_DNA"/>
</dbReference>
<dbReference type="Proteomes" id="UP000023541">
    <property type="component" value="Unassembled WGS sequence"/>
</dbReference>